<dbReference type="Proteomes" id="UP000593626">
    <property type="component" value="Chromosome"/>
</dbReference>
<sequence length="180" mass="20929">MVPKLETERLILREIKQKDAQALFSIFSLKEVTQYYGQDTMKSVEEAENLVAMFQKGYEDKRGMRWGIELKDRPGLIGTIGFNNLLGKYKRAEVGYEIHPDFWRSGYTSEAVREMVDYGFNKLNLTRIGAVVFLENEASNNLLRKLGFQEEGILRDYIYQDGQPNDVFMYSILKSQRDDS</sequence>
<dbReference type="PANTHER" id="PTHR43792:SF9">
    <property type="entry name" value="RIBOSOMAL-PROTEIN-ALANINE ACETYLTRANSFERASE"/>
    <property type="match status" value="1"/>
</dbReference>
<dbReference type="PROSITE" id="PS51186">
    <property type="entry name" value="GNAT"/>
    <property type="match status" value="1"/>
</dbReference>
<dbReference type="InterPro" id="IPR051531">
    <property type="entry name" value="N-acetyltransferase"/>
</dbReference>
<accession>A0A7S8HEM7</accession>
<feature type="domain" description="N-acetyltransferase" evidence="1">
    <location>
        <begin position="10"/>
        <end position="174"/>
    </location>
</feature>
<keyword evidence="2" id="KW-0808">Transferase</keyword>
<dbReference type="GO" id="GO:0008999">
    <property type="term" value="F:protein-N-terminal-alanine acetyltransferase activity"/>
    <property type="evidence" value="ECO:0007669"/>
    <property type="project" value="TreeGrafter"/>
</dbReference>
<dbReference type="Gene3D" id="3.40.630.30">
    <property type="match status" value="1"/>
</dbReference>
<dbReference type="SUPFAM" id="SSF55729">
    <property type="entry name" value="Acyl-CoA N-acyltransferases (Nat)"/>
    <property type="match status" value="1"/>
</dbReference>
<dbReference type="RefSeq" id="WP_239673411.1">
    <property type="nucleotide sequence ID" value="NZ_CP049742.1"/>
</dbReference>
<dbReference type="InterPro" id="IPR000182">
    <property type="entry name" value="GNAT_dom"/>
</dbReference>
<protein>
    <submittedName>
        <fullName evidence="2">GNAT family N-acetyltransferase</fullName>
    </submittedName>
</protein>
<evidence type="ECO:0000313" key="3">
    <source>
        <dbReference type="Proteomes" id="UP000593626"/>
    </source>
</evidence>
<name>A0A7S8HEM7_9BACI</name>
<reference evidence="2 3" key="1">
    <citation type="submission" date="2019-07" db="EMBL/GenBank/DDBJ databases">
        <title>Genome sequence of 2 isolates from Red Sea Mangroves.</title>
        <authorList>
            <person name="Sefrji F."/>
            <person name="Michoud G."/>
            <person name="Merlino G."/>
            <person name="Daffonchio D."/>
        </authorList>
    </citation>
    <scope>NUCLEOTIDE SEQUENCE [LARGE SCALE GENOMIC DNA]</scope>
    <source>
        <strain evidence="2 3">R1DC41</strain>
    </source>
</reference>
<keyword evidence="3" id="KW-1185">Reference proteome</keyword>
<dbReference type="KEGG" id="mcui:G8O30_02430"/>
<dbReference type="Pfam" id="PF13302">
    <property type="entry name" value="Acetyltransf_3"/>
    <property type="match status" value="1"/>
</dbReference>
<evidence type="ECO:0000259" key="1">
    <source>
        <dbReference type="PROSITE" id="PS51186"/>
    </source>
</evidence>
<evidence type="ECO:0000313" key="2">
    <source>
        <dbReference type="EMBL" id="QPC45893.1"/>
    </source>
</evidence>
<dbReference type="GO" id="GO:0005737">
    <property type="term" value="C:cytoplasm"/>
    <property type="evidence" value="ECO:0007669"/>
    <property type="project" value="TreeGrafter"/>
</dbReference>
<organism evidence="2 3">
    <name type="scientific">Mangrovibacillus cuniculi</name>
    <dbReference type="NCBI Taxonomy" id="2593652"/>
    <lineage>
        <taxon>Bacteria</taxon>
        <taxon>Bacillati</taxon>
        <taxon>Bacillota</taxon>
        <taxon>Bacilli</taxon>
        <taxon>Bacillales</taxon>
        <taxon>Bacillaceae</taxon>
        <taxon>Mangrovibacillus</taxon>
    </lineage>
</organism>
<dbReference type="InterPro" id="IPR016181">
    <property type="entry name" value="Acyl_CoA_acyltransferase"/>
</dbReference>
<proteinExistence type="predicted"/>
<dbReference type="AlphaFoldDB" id="A0A7S8HEM7"/>
<gene>
    <name evidence="2" type="ORF">G8O30_02430</name>
</gene>
<dbReference type="PANTHER" id="PTHR43792">
    <property type="entry name" value="GNAT FAMILY, PUTATIVE (AFU_ORTHOLOGUE AFUA_3G00765)-RELATED-RELATED"/>
    <property type="match status" value="1"/>
</dbReference>
<dbReference type="EMBL" id="CP049742">
    <property type="protein sequence ID" value="QPC45893.1"/>
    <property type="molecule type" value="Genomic_DNA"/>
</dbReference>